<feature type="transmembrane region" description="Helical" evidence="4">
    <location>
        <begin position="128"/>
        <end position="146"/>
    </location>
</feature>
<evidence type="ECO:0000256" key="3">
    <source>
        <dbReference type="ARBA" id="ARBA00023163"/>
    </source>
</evidence>
<dbReference type="InterPro" id="IPR036388">
    <property type="entry name" value="WH-like_DNA-bd_sf"/>
</dbReference>
<evidence type="ECO:0000256" key="4">
    <source>
        <dbReference type="SAM" id="Phobius"/>
    </source>
</evidence>
<feature type="transmembrane region" description="Helical" evidence="4">
    <location>
        <begin position="342"/>
        <end position="360"/>
    </location>
</feature>
<evidence type="ECO:0000256" key="2">
    <source>
        <dbReference type="ARBA" id="ARBA00023125"/>
    </source>
</evidence>
<keyword evidence="4" id="KW-1133">Transmembrane helix</keyword>
<keyword evidence="4" id="KW-0472">Membrane</keyword>
<feature type="transmembrane region" description="Helical" evidence="4">
    <location>
        <begin position="276"/>
        <end position="300"/>
    </location>
</feature>
<gene>
    <name evidence="6" type="ORF">Q4T40_16135</name>
</gene>
<feature type="transmembrane region" description="Helical" evidence="4">
    <location>
        <begin position="251"/>
        <end position="270"/>
    </location>
</feature>
<keyword evidence="3" id="KW-0804">Transcription</keyword>
<reference evidence="6 7" key="1">
    <citation type="submission" date="2023-07" db="EMBL/GenBank/DDBJ databases">
        <title>The novel representative of Negativicutes class, Anaeroselena agilis gen. nov. sp. nov.</title>
        <authorList>
            <person name="Prokofeva M.I."/>
            <person name="Elcheninov A.G."/>
            <person name="Klyukina A."/>
            <person name="Kublanov I.V."/>
            <person name="Frolov E.N."/>
            <person name="Podosokorskaya O.A."/>
        </authorList>
    </citation>
    <scope>NUCLEOTIDE SEQUENCE [LARGE SCALE GENOMIC DNA]</scope>
    <source>
        <strain evidence="6 7">4137-cl</strain>
    </source>
</reference>
<accession>A0ABU3P276</accession>
<feature type="transmembrane region" description="Helical" evidence="4">
    <location>
        <begin position="66"/>
        <end position="86"/>
    </location>
</feature>
<evidence type="ECO:0000256" key="1">
    <source>
        <dbReference type="ARBA" id="ARBA00023015"/>
    </source>
</evidence>
<dbReference type="Pfam" id="PF00196">
    <property type="entry name" value="GerE"/>
    <property type="match status" value="1"/>
</dbReference>
<dbReference type="PANTHER" id="PTHR44688:SF16">
    <property type="entry name" value="DNA-BINDING TRANSCRIPTIONAL ACTIVATOR DEVR_DOSR"/>
    <property type="match status" value="1"/>
</dbReference>
<dbReference type="PANTHER" id="PTHR44688">
    <property type="entry name" value="DNA-BINDING TRANSCRIPTIONAL ACTIVATOR DEVR_DOSR"/>
    <property type="match status" value="1"/>
</dbReference>
<organism evidence="6 7">
    <name type="scientific">Anaeroselena agilis</name>
    <dbReference type="NCBI Taxonomy" id="3063788"/>
    <lineage>
        <taxon>Bacteria</taxon>
        <taxon>Bacillati</taxon>
        <taxon>Bacillota</taxon>
        <taxon>Negativicutes</taxon>
        <taxon>Acetonemataceae</taxon>
        <taxon>Anaeroselena</taxon>
    </lineage>
</organism>
<dbReference type="RefSeq" id="WP_413781243.1">
    <property type="nucleotide sequence ID" value="NZ_JAUOZS010000001.1"/>
</dbReference>
<dbReference type="EMBL" id="JAUOZS010000001">
    <property type="protein sequence ID" value="MDT8902770.1"/>
    <property type="molecule type" value="Genomic_DNA"/>
</dbReference>
<protein>
    <submittedName>
        <fullName evidence="6">Helix-turn-helix transcriptional regulator</fullName>
    </submittedName>
</protein>
<feature type="transmembrane region" description="Helical" evidence="4">
    <location>
        <begin position="192"/>
        <end position="212"/>
    </location>
</feature>
<feature type="transmembrane region" description="Helical" evidence="4">
    <location>
        <begin position="224"/>
        <end position="244"/>
    </location>
</feature>
<keyword evidence="2" id="KW-0238">DNA-binding</keyword>
<feature type="transmembrane region" description="Helical" evidence="4">
    <location>
        <begin position="152"/>
        <end position="171"/>
    </location>
</feature>
<keyword evidence="7" id="KW-1185">Reference proteome</keyword>
<evidence type="ECO:0000313" key="6">
    <source>
        <dbReference type="EMBL" id="MDT8902770.1"/>
    </source>
</evidence>
<evidence type="ECO:0000313" key="7">
    <source>
        <dbReference type="Proteomes" id="UP001254848"/>
    </source>
</evidence>
<dbReference type="SUPFAM" id="SSF46894">
    <property type="entry name" value="C-terminal effector domain of the bipartite response regulators"/>
    <property type="match status" value="1"/>
</dbReference>
<dbReference type="InterPro" id="IPR000792">
    <property type="entry name" value="Tscrpt_reg_LuxR_C"/>
</dbReference>
<feature type="domain" description="HTH luxR-type" evidence="5">
    <location>
        <begin position="407"/>
        <end position="472"/>
    </location>
</feature>
<feature type="transmembrane region" description="Helical" evidence="4">
    <location>
        <begin position="92"/>
        <end position="116"/>
    </location>
</feature>
<name>A0ABU3P276_9FIRM</name>
<evidence type="ECO:0000259" key="5">
    <source>
        <dbReference type="PROSITE" id="PS50043"/>
    </source>
</evidence>
<feature type="transmembrane region" description="Helical" evidence="4">
    <location>
        <begin position="37"/>
        <end position="54"/>
    </location>
</feature>
<feature type="transmembrane region" description="Helical" evidence="4">
    <location>
        <begin position="312"/>
        <end position="336"/>
    </location>
</feature>
<dbReference type="SMART" id="SM00421">
    <property type="entry name" value="HTH_LUXR"/>
    <property type="match status" value="1"/>
</dbReference>
<dbReference type="PRINTS" id="PR00038">
    <property type="entry name" value="HTHLUXR"/>
</dbReference>
<dbReference type="Proteomes" id="UP001254848">
    <property type="component" value="Unassembled WGS sequence"/>
</dbReference>
<dbReference type="Gene3D" id="1.10.10.10">
    <property type="entry name" value="Winged helix-like DNA-binding domain superfamily/Winged helix DNA-binding domain"/>
    <property type="match status" value="1"/>
</dbReference>
<dbReference type="InterPro" id="IPR016032">
    <property type="entry name" value="Sig_transdc_resp-reg_C-effctor"/>
</dbReference>
<sequence>MTFLATGLGLAIGWLWLTFLNGPLVHGLAAEAPRPQQLMLAFLLAHSLAYLGVARVGASGIAPRRILSWCLAGAALMAAAPFALLFPPPHPLAAACWLTLAALLTAPAAALLIAAWGTVYSGSTPDKTAPAFGLAIVISTAVLLVGSAVPPALAGILAAACPLLSVALLAVRPGGVGGPPAREQEFRSPIPLKLVLLLGLFYTVGGFMHKMVNLRAPTGQEVFWVTNAVYCGVALVAGAYIRFFPDADLRLLYRPVVPLVFAGFLLFPFLKPGSSLPFVLLQAGFALLDLYTWVLFVYFGSRSRSPLHAIGWGMFFLTLALTAGDLALTAILPLLALSAHKVTVTSFAAAGVILAASFILQDEPETFAGWSYDGGDVSPAGPADALSPVPPPPFLAVAADTGEKVALLLKEAQLTPRENDVFEQLLRGRNNPYIRKELNISDNTLKTHLRSIYRKLDVANRQELLDRIDAISGGG</sequence>
<comment type="caution">
    <text evidence="6">The sequence shown here is derived from an EMBL/GenBank/DDBJ whole genome shotgun (WGS) entry which is preliminary data.</text>
</comment>
<dbReference type="PROSITE" id="PS50043">
    <property type="entry name" value="HTH_LUXR_2"/>
    <property type="match status" value="1"/>
</dbReference>
<keyword evidence="4" id="KW-0812">Transmembrane</keyword>
<keyword evidence="1" id="KW-0805">Transcription regulation</keyword>
<dbReference type="CDD" id="cd06170">
    <property type="entry name" value="LuxR_C_like"/>
    <property type="match status" value="1"/>
</dbReference>
<proteinExistence type="predicted"/>